<feature type="domain" description="Cadherin" evidence="14">
    <location>
        <begin position="1035"/>
        <end position="1142"/>
    </location>
</feature>
<evidence type="ECO:0000256" key="7">
    <source>
        <dbReference type="ARBA" id="ARBA00022889"/>
    </source>
</evidence>
<evidence type="ECO:0000313" key="16">
    <source>
        <dbReference type="Proteomes" id="UP000677054"/>
    </source>
</evidence>
<evidence type="ECO:0000256" key="1">
    <source>
        <dbReference type="ARBA" id="ARBA00004167"/>
    </source>
</evidence>
<dbReference type="EMBL" id="LR899580">
    <property type="protein sequence ID" value="CAD7240796.1"/>
    <property type="molecule type" value="Genomic_DNA"/>
</dbReference>
<keyword evidence="16" id="KW-1185">Reference proteome</keyword>
<dbReference type="EMBL" id="CAJPEV010000063">
    <property type="protein sequence ID" value="CAG0879891.1"/>
    <property type="molecule type" value="Genomic_DNA"/>
</dbReference>
<dbReference type="CDD" id="cd11304">
    <property type="entry name" value="Cadherin_repeat"/>
    <property type="match status" value="12"/>
</dbReference>
<dbReference type="GO" id="GO:0048513">
    <property type="term" value="P:animal organ development"/>
    <property type="evidence" value="ECO:0007669"/>
    <property type="project" value="UniProtKB-ARBA"/>
</dbReference>
<dbReference type="InterPro" id="IPR002126">
    <property type="entry name" value="Cadherin-like_dom"/>
</dbReference>
<feature type="domain" description="Cadherin" evidence="14">
    <location>
        <begin position="698"/>
        <end position="801"/>
    </location>
</feature>
<evidence type="ECO:0000313" key="15">
    <source>
        <dbReference type="EMBL" id="CAD7240796.1"/>
    </source>
</evidence>
<accession>A0A7R8X168</accession>
<keyword evidence="5" id="KW-0677">Repeat</keyword>
<evidence type="ECO:0000256" key="5">
    <source>
        <dbReference type="ARBA" id="ARBA00022737"/>
    </source>
</evidence>
<protein>
    <recommendedName>
        <fullName evidence="14">Cadherin domain-containing protein</fullName>
    </recommendedName>
</protein>
<feature type="domain" description="Cadherin" evidence="14">
    <location>
        <begin position="32"/>
        <end position="133"/>
    </location>
</feature>
<evidence type="ECO:0000256" key="8">
    <source>
        <dbReference type="ARBA" id="ARBA00022989"/>
    </source>
</evidence>
<proteinExistence type="predicted"/>
<dbReference type="PANTHER" id="PTHR24028:SF343">
    <property type="entry name" value="CDH-4"/>
    <property type="match status" value="1"/>
</dbReference>
<dbReference type="Gene3D" id="2.60.40.60">
    <property type="entry name" value="Cadherins"/>
    <property type="match status" value="12"/>
</dbReference>
<dbReference type="SUPFAM" id="SSF49313">
    <property type="entry name" value="Cadherin-like"/>
    <property type="match status" value="12"/>
</dbReference>
<feature type="domain" description="Cadherin" evidence="14">
    <location>
        <begin position="134"/>
        <end position="250"/>
    </location>
</feature>
<dbReference type="PANTHER" id="PTHR24028">
    <property type="entry name" value="CADHERIN-87A"/>
    <property type="match status" value="1"/>
</dbReference>
<evidence type="ECO:0000256" key="3">
    <source>
        <dbReference type="ARBA" id="ARBA00022692"/>
    </source>
</evidence>
<organism evidence="15">
    <name type="scientific">Darwinula stevensoni</name>
    <dbReference type="NCBI Taxonomy" id="69355"/>
    <lineage>
        <taxon>Eukaryota</taxon>
        <taxon>Metazoa</taxon>
        <taxon>Ecdysozoa</taxon>
        <taxon>Arthropoda</taxon>
        <taxon>Crustacea</taxon>
        <taxon>Oligostraca</taxon>
        <taxon>Ostracoda</taxon>
        <taxon>Podocopa</taxon>
        <taxon>Podocopida</taxon>
        <taxon>Darwinulocopina</taxon>
        <taxon>Darwinuloidea</taxon>
        <taxon>Darwinulidae</taxon>
        <taxon>Darwinula</taxon>
    </lineage>
</organism>
<keyword evidence="9" id="KW-0472">Membrane</keyword>
<dbReference type="SMART" id="SM00112">
    <property type="entry name" value="CA"/>
    <property type="match status" value="12"/>
</dbReference>
<evidence type="ECO:0000256" key="9">
    <source>
        <dbReference type="ARBA" id="ARBA00023136"/>
    </source>
</evidence>
<dbReference type="GO" id="GO:0008104">
    <property type="term" value="P:intracellular protein localization"/>
    <property type="evidence" value="ECO:0007669"/>
    <property type="project" value="UniProtKB-ARBA"/>
</dbReference>
<evidence type="ECO:0000256" key="2">
    <source>
        <dbReference type="ARBA" id="ARBA00022536"/>
    </source>
</evidence>
<dbReference type="FunFam" id="2.60.40.60:FF:000033">
    <property type="entry name" value="FAT atypical cadherin 1"/>
    <property type="match status" value="1"/>
</dbReference>
<keyword evidence="8" id="KW-1133">Transmembrane helix</keyword>
<evidence type="ECO:0000256" key="6">
    <source>
        <dbReference type="ARBA" id="ARBA00022837"/>
    </source>
</evidence>
<dbReference type="PRINTS" id="PR00205">
    <property type="entry name" value="CADHERIN"/>
</dbReference>
<name>A0A7R8X168_9CRUS</name>
<feature type="domain" description="Cadherin" evidence="14">
    <location>
        <begin position="372"/>
        <end position="484"/>
    </location>
</feature>
<dbReference type="Proteomes" id="UP000677054">
    <property type="component" value="Unassembled WGS sequence"/>
</dbReference>
<evidence type="ECO:0000256" key="13">
    <source>
        <dbReference type="SAM" id="SignalP"/>
    </source>
</evidence>
<dbReference type="GO" id="GO:0048589">
    <property type="term" value="P:developmental growth"/>
    <property type="evidence" value="ECO:0007669"/>
    <property type="project" value="UniProtKB-ARBA"/>
</dbReference>
<dbReference type="Pfam" id="PF00028">
    <property type="entry name" value="Cadherin"/>
    <property type="match status" value="9"/>
</dbReference>
<feature type="signal peptide" evidence="13">
    <location>
        <begin position="1"/>
        <end position="19"/>
    </location>
</feature>
<feature type="domain" description="Cadherin" evidence="14">
    <location>
        <begin position="930"/>
        <end position="1034"/>
    </location>
</feature>
<dbReference type="InterPro" id="IPR050174">
    <property type="entry name" value="Protocadherin/Cadherin-CA"/>
</dbReference>
<feature type="domain" description="Cadherin" evidence="14">
    <location>
        <begin position="493"/>
        <end position="592"/>
    </location>
</feature>
<keyword evidence="11" id="KW-0325">Glycoprotein</keyword>
<dbReference type="GO" id="GO:0005886">
    <property type="term" value="C:plasma membrane"/>
    <property type="evidence" value="ECO:0007669"/>
    <property type="project" value="InterPro"/>
</dbReference>
<keyword evidence="7" id="KW-0130">Cell adhesion</keyword>
<dbReference type="PROSITE" id="PS50268">
    <property type="entry name" value="CADHERIN_2"/>
    <property type="match status" value="12"/>
</dbReference>
<sequence>MAFFFALIWLLGQHSIALAQSSINRAPEFLPGKDMDRVSMREDTPIDSVVYTLQGKDPEGSSVSYSISGDYFSVDRSTGKVTLVKPLDREKEDMIEVIISIQDEPIGNSSEPNIVSLRREINVLDVNDNTPEFQNLPYSFSVPESASVGATVFREILVTDADGGSNAELVIACDEAQSPQACEHFSILPFRLKEGRFLALVTVRVPVDYEERSSFHLALKAHDRGTENQRTAAVKAIIEVLDEQDQAPVFHNAPYSIVVQENTPQNVTVLHISAEDGDFGRPRPVILEKVSDPLDYFHLIDDGKGEARLVTSPIPVDREHPSILGSAGLYTVQVKATEMIGSQGGRPRRGDSTITNITVVVEDTDDQLPQFNIRSVSLSIPEYLGKGEAIPGLNLHVSDGDLGENSRYSLGLDDPNQVFDVSPKEAQGSTPIVITVHDPSKLDYDQPEMQNHSLTVQVIQHGEVVNEAKVKIQLTDANDNSPTFDWHDIKLLVAEDVEPGALIQTLSASDLDSSVFGDVTYSLKGFGSEKFELDSKTGELRVSRSCLKGICLDHERQKMYSLTLEAIDGGGKVATANVVVEITDVNDHAPIFPVPEYRLFLEDGSQELLPPLRVHAKDGDSGENGHITYHIIAGNTEDKAVALDPKTGDVTLRRPLTKEDGRVRLTIEARDNGDPPQTAQVKVMLSVGIRDNLFPEFRNLPGKVSVREDASPNTAVLQLSAHDPDGNDEDIRFRILEGGNDNFKINERTGEIFVSEDAHLDRESQGEMYSLLVEAEDTNQGATSAYVNITIEDVNDEPPRISLPTPVYVSEGAHVGTEIARIEAKDPDMDAQLQFALLPQSMMVFDKAGLELLRAEQEGIYKDAFSIDSDSGILRVNRPLSHDETSGFRFQVEVVDVAGVERQNDTVEVTVYIQAYNHTDPVFAGGWSPSVPRINITLDEEMRIGSHLYTLKAFDPVREGRSLRFQEVEGSDPENYFSVSPSSGVVTLNKRLDYDAMPEKMMGLDIEAVADDGRMSLAKLAFQVKDINDNSPEFLQSMYKIQVPESVHHPQVLVRVSAKDKDADGRGVTYAISGLEKELFDIDAQTGEIRLRPNMSLDRETKEKHKLMVFAKDRPDGDPQQRSTPVQVELVVVDVNDNPPHFPQDSYQLVLPENTPVGTQVGLFSARDPDQGLNGQIEYSIASYGDAEGLFEMDREDGSLRVASSLAGKGRSEPYLLRVRAMDRGEPPLSSEVLVRLFIGDVSSNDGVPSFIRPPLRTTVSVDENLPPGAAVYQVVAMDPDDSRTLNGQLRFSLVDDFQRSFHIDAVTGVITTGKVLDREEREEYLMVIVAKDLGSPARHVSRELRVKVSDIDDHLPHFVTVCSVHK</sequence>
<keyword evidence="6 12" id="KW-0106">Calcium</keyword>
<feature type="domain" description="Cadherin" evidence="14">
    <location>
        <begin position="609"/>
        <end position="697"/>
    </location>
</feature>
<keyword evidence="4 13" id="KW-0732">Signal</keyword>
<dbReference type="PROSITE" id="PS00232">
    <property type="entry name" value="CADHERIN_1"/>
    <property type="match status" value="3"/>
</dbReference>
<evidence type="ECO:0000256" key="11">
    <source>
        <dbReference type="ARBA" id="ARBA00023180"/>
    </source>
</evidence>
<feature type="domain" description="Cadherin" evidence="14">
    <location>
        <begin position="801"/>
        <end position="923"/>
    </location>
</feature>
<dbReference type="InterPro" id="IPR015919">
    <property type="entry name" value="Cadherin-like_sf"/>
</dbReference>
<feature type="domain" description="Cadherin" evidence="14">
    <location>
        <begin position="1143"/>
        <end position="1251"/>
    </location>
</feature>
<gene>
    <name evidence="15" type="ORF">DSTB1V02_LOCUS802</name>
</gene>
<comment type="subcellular location">
    <subcellularLocation>
        <location evidence="1">Membrane</location>
        <topology evidence="1">Single-pass membrane protein</topology>
    </subcellularLocation>
</comment>
<feature type="chain" id="PRO_5036402391" description="Cadherin domain-containing protein" evidence="13">
    <location>
        <begin position="20"/>
        <end position="1367"/>
    </location>
</feature>
<dbReference type="GO" id="GO:0007156">
    <property type="term" value="P:homophilic cell adhesion via plasma membrane adhesion molecules"/>
    <property type="evidence" value="ECO:0007669"/>
    <property type="project" value="InterPro"/>
</dbReference>
<dbReference type="GO" id="GO:0007163">
    <property type="term" value="P:establishment or maintenance of cell polarity"/>
    <property type="evidence" value="ECO:0007669"/>
    <property type="project" value="UniProtKB-ARBA"/>
</dbReference>
<dbReference type="InterPro" id="IPR020894">
    <property type="entry name" value="Cadherin_CS"/>
</dbReference>
<dbReference type="FunFam" id="2.60.40.60:FF:000020">
    <property type="entry name" value="Dachsous cadherin-related 1b"/>
    <property type="match status" value="2"/>
</dbReference>
<evidence type="ECO:0000256" key="12">
    <source>
        <dbReference type="PROSITE-ProRule" id="PRU00043"/>
    </source>
</evidence>
<keyword evidence="10" id="KW-1015">Disulfide bond</keyword>
<evidence type="ECO:0000256" key="10">
    <source>
        <dbReference type="ARBA" id="ARBA00023157"/>
    </source>
</evidence>
<dbReference type="GO" id="GO:0005509">
    <property type="term" value="F:calcium ion binding"/>
    <property type="evidence" value="ECO:0007669"/>
    <property type="project" value="UniProtKB-UniRule"/>
</dbReference>
<evidence type="ECO:0000259" key="14">
    <source>
        <dbReference type="PROSITE" id="PS50268"/>
    </source>
</evidence>
<dbReference type="FunFam" id="2.60.40.60:FF:000092">
    <property type="entry name" value="Protocadherin 8"/>
    <property type="match status" value="1"/>
</dbReference>
<keyword evidence="2" id="KW-0245">EGF-like domain</keyword>
<feature type="domain" description="Cadherin" evidence="14">
    <location>
        <begin position="1254"/>
        <end position="1359"/>
    </location>
</feature>
<evidence type="ECO:0000256" key="4">
    <source>
        <dbReference type="ARBA" id="ARBA00022729"/>
    </source>
</evidence>
<dbReference type="FunFam" id="2.60.40.60:FF:000039">
    <property type="entry name" value="FAT atypical cadherin 3"/>
    <property type="match status" value="1"/>
</dbReference>
<feature type="domain" description="Cadherin" evidence="14">
    <location>
        <begin position="251"/>
        <end position="371"/>
    </location>
</feature>
<dbReference type="OrthoDB" id="6491773at2759"/>
<dbReference type="GO" id="GO:0001736">
    <property type="term" value="P:establishment of planar polarity"/>
    <property type="evidence" value="ECO:0007669"/>
    <property type="project" value="UniProtKB-ARBA"/>
</dbReference>
<keyword evidence="3" id="KW-0812">Transmembrane</keyword>
<reference evidence="15" key="1">
    <citation type="submission" date="2020-11" db="EMBL/GenBank/DDBJ databases">
        <authorList>
            <person name="Tran Van P."/>
        </authorList>
    </citation>
    <scope>NUCLEOTIDE SEQUENCE</scope>
</reference>